<reference evidence="2 3" key="1">
    <citation type="submission" date="2018-03" db="EMBL/GenBank/DDBJ databases">
        <title>Mesoflavibacter sp. HG37 and Mesoflavibacter sp. HG96 sp.nov., two marine bacteria isolated from seawater of Western Pacific Ocean.</title>
        <authorList>
            <person name="Cheng H."/>
            <person name="Wu Y.-H."/>
            <person name="Guo L.-L."/>
            <person name="Xu X.-W."/>
        </authorList>
    </citation>
    <scope>NUCLEOTIDE SEQUENCE [LARGE SCALE GENOMIC DNA]</scope>
    <source>
        <strain evidence="2 3">KCTC 32269</strain>
    </source>
</reference>
<proteinExistence type="predicted"/>
<feature type="transmembrane region" description="Helical" evidence="1">
    <location>
        <begin position="92"/>
        <end position="112"/>
    </location>
</feature>
<protein>
    <submittedName>
        <fullName evidence="2">Thiol-disulfide oxidoreductase</fullName>
    </submittedName>
</protein>
<dbReference type="OrthoDB" id="9785438at2"/>
<dbReference type="PANTHER" id="PTHR33639:SF2">
    <property type="entry name" value="DUF393 DOMAIN-CONTAINING PROTEIN"/>
    <property type="match status" value="1"/>
</dbReference>
<keyword evidence="1" id="KW-0812">Transmembrane</keyword>
<dbReference type="InterPro" id="IPR052927">
    <property type="entry name" value="DCC_oxidoreductase"/>
</dbReference>
<comment type="caution">
    <text evidence="2">The sequence shown here is derived from an EMBL/GenBank/DDBJ whole genome shotgun (WGS) entry which is preliminary data.</text>
</comment>
<dbReference type="AlphaFoldDB" id="A0A2T1N8R4"/>
<dbReference type="Pfam" id="PF04134">
    <property type="entry name" value="DCC1-like"/>
    <property type="match status" value="1"/>
</dbReference>
<sequence length="138" mass="15938">MMDIPENKDLILFDGVCNLCSSSVQYVIERDHKNKYVFAALQSDIGKEIIEKYKIDSSKTDSILLYRKDKGVVSKSTAALLIAKHLGFPTNLLYVFLIVPAFIRNMVYDYVAKNRYKWYGKKESCWIPTPELKAKFID</sequence>
<dbReference type="EMBL" id="PXOQ01000009">
    <property type="protein sequence ID" value="PSG88266.1"/>
    <property type="molecule type" value="Genomic_DNA"/>
</dbReference>
<dbReference type="Proteomes" id="UP000238426">
    <property type="component" value="Unassembled WGS sequence"/>
</dbReference>
<dbReference type="GO" id="GO:0015035">
    <property type="term" value="F:protein-disulfide reductase activity"/>
    <property type="evidence" value="ECO:0007669"/>
    <property type="project" value="InterPro"/>
</dbReference>
<evidence type="ECO:0000256" key="1">
    <source>
        <dbReference type="SAM" id="Phobius"/>
    </source>
</evidence>
<dbReference type="InterPro" id="IPR007263">
    <property type="entry name" value="DCC1-like"/>
</dbReference>
<dbReference type="PANTHER" id="PTHR33639">
    <property type="entry name" value="THIOL-DISULFIDE OXIDOREDUCTASE DCC"/>
    <property type="match status" value="1"/>
</dbReference>
<keyword evidence="3" id="KW-1185">Reference proteome</keyword>
<evidence type="ECO:0000313" key="2">
    <source>
        <dbReference type="EMBL" id="PSG88266.1"/>
    </source>
</evidence>
<organism evidence="2 3">
    <name type="scientific">Aurantibacter aestuarii</name>
    <dbReference type="NCBI Taxonomy" id="1266046"/>
    <lineage>
        <taxon>Bacteria</taxon>
        <taxon>Pseudomonadati</taxon>
        <taxon>Bacteroidota</taxon>
        <taxon>Flavobacteriia</taxon>
        <taxon>Flavobacteriales</taxon>
        <taxon>Flavobacteriaceae</taxon>
        <taxon>Aurantibacter</taxon>
    </lineage>
</organism>
<name>A0A2T1N8R4_9FLAO</name>
<gene>
    <name evidence="2" type="ORF">C7H52_08145</name>
</gene>
<accession>A0A2T1N8R4</accession>
<keyword evidence="1" id="KW-1133">Transmembrane helix</keyword>
<dbReference type="RefSeq" id="WP_106463406.1">
    <property type="nucleotide sequence ID" value="NZ_PXOQ01000009.1"/>
</dbReference>
<keyword evidence="1" id="KW-0472">Membrane</keyword>
<evidence type="ECO:0000313" key="3">
    <source>
        <dbReference type="Proteomes" id="UP000238426"/>
    </source>
</evidence>